<evidence type="ECO:0000313" key="1">
    <source>
        <dbReference type="EMBL" id="SLM50141.1"/>
    </source>
</evidence>
<dbReference type="EMBL" id="LT828648">
    <property type="protein sequence ID" value="SLM50141.1"/>
    <property type="molecule type" value="Genomic_DNA"/>
</dbReference>
<dbReference type="KEGG" id="nja:NSJP_3974"/>
<dbReference type="AlphaFoldDB" id="A0A1W1IB50"/>
<dbReference type="OrthoDB" id="289760at2"/>
<proteinExistence type="predicted"/>
<dbReference type="Proteomes" id="UP000192042">
    <property type="component" value="Chromosome I"/>
</dbReference>
<organism evidence="1 2">
    <name type="scientific">Nitrospira japonica</name>
    <dbReference type="NCBI Taxonomy" id="1325564"/>
    <lineage>
        <taxon>Bacteria</taxon>
        <taxon>Pseudomonadati</taxon>
        <taxon>Nitrospirota</taxon>
        <taxon>Nitrospiria</taxon>
        <taxon>Nitrospirales</taxon>
        <taxon>Nitrospiraceae</taxon>
        <taxon>Nitrospira</taxon>
    </lineage>
</organism>
<dbReference type="STRING" id="1325564.NSJP_3974"/>
<reference evidence="1 2" key="1">
    <citation type="submission" date="2017-03" db="EMBL/GenBank/DDBJ databases">
        <authorList>
            <person name="Afonso C.L."/>
            <person name="Miller P.J."/>
            <person name="Scott M.A."/>
            <person name="Spackman E."/>
            <person name="Goraichik I."/>
            <person name="Dimitrov K.M."/>
            <person name="Suarez D.L."/>
            <person name="Swayne D.E."/>
        </authorList>
    </citation>
    <scope>NUCLEOTIDE SEQUENCE [LARGE SCALE GENOMIC DNA]</scope>
    <source>
        <strain evidence="1">Genome sequencing of Nitrospira japonica strain NJ11</strain>
    </source>
</reference>
<gene>
    <name evidence="1" type="ORF">NSJP_3974</name>
</gene>
<evidence type="ECO:0000313" key="2">
    <source>
        <dbReference type="Proteomes" id="UP000192042"/>
    </source>
</evidence>
<dbReference type="RefSeq" id="WP_080888283.1">
    <property type="nucleotide sequence ID" value="NZ_LT828648.1"/>
</dbReference>
<keyword evidence="2" id="KW-1185">Reference proteome</keyword>
<sequence>MRSLSKEHLAKRLRELRTGLQHAFAVQPEEPLLSLDDLQLMERMADAVVRRGMAAPTTVFLESMGPMNFLGSQALHFLTPIVECAFDPKEVEQIARLLERRDSLSRLITLIDAKSAAKRVPAQ</sequence>
<protein>
    <submittedName>
        <fullName evidence="1">Uncharacterized protein</fullName>
    </submittedName>
</protein>
<name>A0A1W1IB50_9BACT</name>
<accession>A0A1W1IB50</accession>